<dbReference type="AlphaFoldDB" id="A0A6A6IXE7"/>
<evidence type="ECO:0000313" key="4">
    <source>
        <dbReference type="Proteomes" id="UP000800094"/>
    </source>
</evidence>
<feature type="compositionally biased region" description="Basic and acidic residues" evidence="1">
    <location>
        <begin position="15"/>
        <end position="30"/>
    </location>
</feature>
<keyword evidence="4" id="KW-1185">Reference proteome</keyword>
<dbReference type="Proteomes" id="UP000800094">
    <property type="component" value="Unassembled WGS sequence"/>
</dbReference>
<protein>
    <submittedName>
        <fullName evidence="3">Uncharacterized protein</fullName>
    </submittedName>
</protein>
<proteinExistence type="predicted"/>
<evidence type="ECO:0000256" key="2">
    <source>
        <dbReference type="SAM" id="Phobius"/>
    </source>
</evidence>
<evidence type="ECO:0000313" key="3">
    <source>
        <dbReference type="EMBL" id="KAF2255225.1"/>
    </source>
</evidence>
<reference evidence="3" key="1">
    <citation type="journal article" date="2020" name="Stud. Mycol.">
        <title>101 Dothideomycetes genomes: a test case for predicting lifestyles and emergence of pathogens.</title>
        <authorList>
            <person name="Haridas S."/>
            <person name="Albert R."/>
            <person name="Binder M."/>
            <person name="Bloem J."/>
            <person name="Labutti K."/>
            <person name="Salamov A."/>
            <person name="Andreopoulos B."/>
            <person name="Baker S."/>
            <person name="Barry K."/>
            <person name="Bills G."/>
            <person name="Bluhm B."/>
            <person name="Cannon C."/>
            <person name="Castanera R."/>
            <person name="Culley D."/>
            <person name="Daum C."/>
            <person name="Ezra D."/>
            <person name="Gonzalez J."/>
            <person name="Henrissat B."/>
            <person name="Kuo A."/>
            <person name="Liang C."/>
            <person name="Lipzen A."/>
            <person name="Lutzoni F."/>
            <person name="Magnuson J."/>
            <person name="Mondo S."/>
            <person name="Nolan M."/>
            <person name="Ohm R."/>
            <person name="Pangilinan J."/>
            <person name="Park H.-J."/>
            <person name="Ramirez L."/>
            <person name="Alfaro M."/>
            <person name="Sun H."/>
            <person name="Tritt A."/>
            <person name="Yoshinaga Y."/>
            <person name="Zwiers L.-H."/>
            <person name="Turgeon B."/>
            <person name="Goodwin S."/>
            <person name="Spatafora J."/>
            <person name="Crous P."/>
            <person name="Grigoriev I."/>
        </authorList>
    </citation>
    <scope>NUCLEOTIDE SEQUENCE</scope>
    <source>
        <strain evidence="3">CBS 122368</strain>
    </source>
</reference>
<dbReference type="RefSeq" id="XP_033690229.1">
    <property type="nucleotide sequence ID" value="XM_033832751.1"/>
</dbReference>
<dbReference type="EMBL" id="ML987190">
    <property type="protein sequence ID" value="KAF2255225.1"/>
    <property type="molecule type" value="Genomic_DNA"/>
</dbReference>
<gene>
    <name evidence="3" type="ORF">BU26DRAFT_559837</name>
</gene>
<accession>A0A6A6IXE7</accession>
<feature type="transmembrane region" description="Helical" evidence="2">
    <location>
        <begin position="90"/>
        <end position="114"/>
    </location>
</feature>
<feature type="transmembrane region" description="Helical" evidence="2">
    <location>
        <begin position="134"/>
        <end position="152"/>
    </location>
</feature>
<keyword evidence="2" id="KW-0812">Transmembrane</keyword>
<sequence>MSASSSCEEWTTVPEHFDVESEDENQHLDEDMVSEDETQYYVEDIASDDDLPDLEDASYPEAPEPADSPFPGLALLLNTFRDLLERIENLLRFLSGAALFLVPLALLAFIRLVADFQAGPFFKLASVPKTNATVSTLWVTVTVATPTMTWILPARPTKSFTVTKTSVETVTVTAFPSPLASNGVHGAKRVQDALSKLERLGEAVLTVGYSRESAKSPGDPHSAAAHSNTQALQACLSSAQDTASSMFSTSALTASAPASKKTGHTSNTKKAPRWSSEASWNAGTVEIFASIWADAITAASSAVFEYTSAVLPDCSSASLLLLPMLTEKADDAALSQQVFTDGFEICVHADRALECVGRGVARAVAAAAVRRKD</sequence>
<evidence type="ECO:0000256" key="1">
    <source>
        <dbReference type="SAM" id="MobiDB-lite"/>
    </source>
</evidence>
<keyword evidence="2" id="KW-1133">Transmembrane helix</keyword>
<keyword evidence="2" id="KW-0472">Membrane</keyword>
<name>A0A6A6IXE7_9PLEO</name>
<organism evidence="3 4">
    <name type="scientific">Trematosphaeria pertusa</name>
    <dbReference type="NCBI Taxonomy" id="390896"/>
    <lineage>
        <taxon>Eukaryota</taxon>
        <taxon>Fungi</taxon>
        <taxon>Dikarya</taxon>
        <taxon>Ascomycota</taxon>
        <taxon>Pezizomycotina</taxon>
        <taxon>Dothideomycetes</taxon>
        <taxon>Pleosporomycetidae</taxon>
        <taxon>Pleosporales</taxon>
        <taxon>Massarineae</taxon>
        <taxon>Trematosphaeriaceae</taxon>
        <taxon>Trematosphaeria</taxon>
    </lineage>
</organism>
<feature type="region of interest" description="Disordered" evidence="1">
    <location>
        <begin position="1"/>
        <end position="34"/>
    </location>
</feature>
<dbReference type="GeneID" id="54586081"/>